<dbReference type="Proteomes" id="UP000887116">
    <property type="component" value="Unassembled WGS sequence"/>
</dbReference>
<name>A0A8X6GH80_TRICU</name>
<reference evidence="2" key="1">
    <citation type="submission" date="2020-07" db="EMBL/GenBank/DDBJ databases">
        <title>Multicomponent nature underlies the extraordinary mechanical properties of spider dragline silk.</title>
        <authorList>
            <person name="Kono N."/>
            <person name="Nakamura H."/>
            <person name="Mori M."/>
            <person name="Yoshida Y."/>
            <person name="Ohtoshi R."/>
            <person name="Malay A.D."/>
            <person name="Moran D.A.P."/>
            <person name="Tomita M."/>
            <person name="Numata K."/>
            <person name="Arakawa K."/>
        </authorList>
    </citation>
    <scope>NUCLEOTIDE SEQUENCE</scope>
</reference>
<accession>A0A8X6GH80</accession>
<organism evidence="2 3">
    <name type="scientific">Trichonephila clavata</name>
    <name type="common">Joro spider</name>
    <name type="synonym">Nephila clavata</name>
    <dbReference type="NCBI Taxonomy" id="2740835"/>
    <lineage>
        <taxon>Eukaryota</taxon>
        <taxon>Metazoa</taxon>
        <taxon>Ecdysozoa</taxon>
        <taxon>Arthropoda</taxon>
        <taxon>Chelicerata</taxon>
        <taxon>Arachnida</taxon>
        <taxon>Araneae</taxon>
        <taxon>Araneomorphae</taxon>
        <taxon>Entelegynae</taxon>
        <taxon>Araneoidea</taxon>
        <taxon>Nephilidae</taxon>
        <taxon>Trichonephila</taxon>
    </lineage>
</organism>
<evidence type="ECO:0000313" key="3">
    <source>
        <dbReference type="Proteomes" id="UP000887116"/>
    </source>
</evidence>
<dbReference type="EMBL" id="BMAO01035544">
    <property type="protein sequence ID" value="GFR04292.1"/>
    <property type="molecule type" value="Genomic_DNA"/>
</dbReference>
<gene>
    <name evidence="2" type="ORF">TNCT_89091</name>
</gene>
<protein>
    <submittedName>
        <fullName evidence="2">Uncharacterized protein</fullName>
    </submittedName>
</protein>
<evidence type="ECO:0000256" key="1">
    <source>
        <dbReference type="SAM" id="MobiDB-lite"/>
    </source>
</evidence>
<feature type="region of interest" description="Disordered" evidence="1">
    <location>
        <begin position="1"/>
        <end position="21"/>
    </location>
</feature>
<proteinExistence type="predicted"/>
<comment type="caution">
    <text evidence="2">The sequence shown here is derived from an EMBL/GenBank/DDBJ whole genome shotgun (WGS) entry which is preliminary data.</text>
</comment>
<dbReference type="AlphaFoldDB" id="A0A8X6GH80"/>
<sequence length="49" mass="5602">MPVIHKKKAVKPVRKGKTFKPKKKKLVPKKFSIDTTHPVEDGIMVVTDF</sequence>
<feature type="non-terminal residue" evidence="2">
    <location>
        <position position="49"/>
    </location>
</feature>
<keyword evidence="3" id="KW-1185">Reference proteome</keyword>
<evidence type="ECO:0000313" key="2">
    <source>
        <dbReference type="EMBL" id="GFR04292.1"/>
    </source>
</evidence>